<organism evidence="1 2">
    <name type="scientific">Iodobacter violaceini</name>
    <dbReference type="NCBI Taxonomy" id="3044271"/>
    <lineage>
        <taxon>Bacteria</taxon>
        <taxon>Pseudomonadati</taxon>
        <taxon>Pseudomonadota</taxon>
        <taxon>Betaproteobacteria</taxon>
        <taxon>Neisseriales</taxon>
        <taxon>Chitinibacteraceae</taxon>
        <taxon>Iodobacter</taxon>
    </lineage>
</organism>
<name>A0ABX0KVX9_9NEIS</name>
<dbReference type="PANTHER" id="PTHR35271">
    <property type="entry name" value="ABC TRANSPORTER, SUBSTRATE-BINDING LIPOPROTEIN-RELATED"/>
    <property type="match status" value="1"/>
</dbReference>
<dbReference type="EMBL" id="JAAOLX010000005">
    <property type="protein sequence ID" value="NHQ86632.1"/>
    <property type="molecule type" value="Genomic_DNA"/>
</dbReference>
<dbReference type="InterPro" id="IPR007487">
    <property type="entry name" value="ABC_transpt-TYRBP-like"/>
</dbReference>
<proteinExistence type="predicted"/>
<dbReference type="Proteomes" id="UP000712570">
    <property type="component" value="Unassembled WGS sequence"/>
</dbReference>
<accession>A0ABX0KVX9</accession>
<keyword evidence="2" id="KW-1185">Reference proteome</keyword>
<comment type="caution">
    <text evidence="1">The sequence shown here is derived from an EMBL/GenBank/DDBJ whole genome shotgun (WGS) entry which is preliminary data.</text>
</comment>
<evidence type="ECO:0000313" key="1">
    <source>
        <dbReference type="EMBL" id="NHQ86632.1"/>
    </source>
</evidence>
<reference evidence="1 2" key="1">
    <citation type="submission" date="2020-03" db="EMBL/GenBank/DDBJ databases">
        <title>Draft genome sequence of environmentally isolated violet-colored cultures.</title>
        <authorList>
            <person name="Wilson H.S."/>
        </authorList>
    </citation>
    <scope>NUCLEOTIDE SEQUENCE [LARGE SCALE GENOMIC DNA]</scope>
    <source>
        <strain evidence="1 2">HSC-16F04</strain>
    </source>
</reference>
<dbReference type="CDD" id="cd06325">
    <property type="entry name" value="PBP1_ABC_unchar_transporter"/>
    <property type="match status" value="1"/>
</dbReference>
<dbReference type="RefSeq" id="WP_166825764.1">
    <property type="nucleotide sequence ID" value="NZ_JAAOLX010000005.1"/>
</dbReference>
<dbReference type="Gene3D" id="3.40.50.2300">
    <property type="match status" value="2"/>
</dbReference>
<sequence>MYFRFMIIFTYLLCFPLELKAAEIKEKPPYKIMMILYRGFTDAEKGFVSYFKQHHIAAEFIIRDAQADNTKIAGFVSEARELKPDLIYTFGTTVTAEVVGLVGQVNPEKHITDIPVVFNIVADPIGAGLVKNMQASGRNLTGASHLVPLSAQMNALQKMRSTQTLGVIYNSQEKNAVLTVQGLEKIAAKNKFSLDLSPVALDENHKPSVEGIKIAAQQLLARKPQFIYIPSDSFMIKNAQTVVRAAQAEKIPVFSATEAPIRNDGALLGLVSTYFNVGELAAHKAEQILLKKEPIGKIPVELLNRFTYLINMGSAKKLGIYPPLAVVKFAELISPLDGIDASE</sequence>
<protein>
    <submittedName>
        <fullName evidence="1">ABC transporter substrate-binding protein</fullName>
    </submittedName>
</protein>
<dbReference type="PANTHER" id="PTHR35271:SF1">
    <property type="entry name" value="ABC TRANSPORTER, SUBSTRATE-BINDING LIPOPROTEIN"/>
    <property type="match status" value="1"/>
</dbReference>
<gene>
    <name evidence="1" type="ORF">HA050_10945</name>
</gene>
<dbReference type="Pfam" id="PF04392">
    <property type="entry name" value="ABC_sub_bind"/>
    <property type="match status" value="1"/>
</dbReference>
<evidence type="ECO:0000313" key="2">
    <source>
        <dbReference type="Proteomes" id="UP000712570"/>
    </source>
</evidence>